<evidence type="ECO:0000256" key="1">
    <source>
        <dbReference type="ARBA" id="ARBA00001920"/>
    </source>
</evidence>
<dbReference type="PIRSF" id="PIRSF036565">
    <property type="entry name" value="Pyruvt_ip_decrb"/>
    <property type="match status" value="1"/>
</dbReference>
<dbReference type="PANTHER" id="PTHR43452">
    <property type="entry name" value="PYRUVATE DECARBOXYLASE"/>
    <property type="match status" value="1"/>
</dbReference>
<keyword evidence="15" id="KW-1185">Reference proteome</keyword>
<dbReference type="SUPFAM" id="SSF52467">
    <property type="entry name" value="DHS-like NAD/FAD-binding domain"/>
    <property type="match status" value="1"/>
</dbReference>
<dbReference type="GO" id="GO:0004737">
    <property type="term" value="F:pyruvate decarboxylase activity"/>
    <property type="evidence" value="ECO:0007669"/>
    <property type="project" value="TreeGrafter"/>
</dbReference>
<evidence type="ECO:0000256" key="2">
    <source>
        <dbReference type="ARBA" id="ARBA00001964"/>
    </source>
</evidence>
<keyword evidence="4 9" id="KW-0479">Metal-binding</keyword>
<dbReference type="OrthoDB" id="2254214at2"/>
<protein>
    <submittedName>
        <fullName evidence="14">Alpha-keto acid decarboxylase family protein</fullName>
    </submittedName>
</protein>
<dbReference type="InterPro" id="IPR029035">
    <property type="entry name" value="DHS-like_NAD/FAD-binding_dom"/>
</dbReference>
<evidence type="ECO:0000259" key="12">
    <source>
        <dbReference type="Pfam" id="PF02775"/>
    </source>
</evidence>
<sequence length="550" mass="58911">MSQTVIELLMTRLKQIGVTDVFGVPGDFSFALNDAIDNDPDMRWIGCTNELNAAYAADGYARIKGRSALCTTYGVGELSALCGVAGSYTEHLPIFHLVGMPSISTQRSRRIVHHTLGDGQFDAYAAMTKPVVCASAILTAENAACQIERCIEAAGSRNRPVYMALPQDQADKPLPGEYVCAPEAPQSDPATLAAVIEAIAEKVAAAGSTVVLAGYLIARLGLRGAARELLGRTGLPFATMFMDKTALDETLPGYVGLYDGRIMNPEVRDFVEGCECVLNLGAIWSDFNTGAFTAHIDPSRMIAVMQHEVRIGHAVFANVEMRDVLAGLATALPHKPMAGPRAKGLGQPKGGPDDPITPDYLYPRWEQFLRPGDAVIAETGTVSMGLGFALMPEGAEFFNQTLWGAIGWATPAAFGAALAAPERRTILFTGEGAHQMTVQELGQFGLHGLKPIVFCLNNDGYLIERLLCKNPMSAYNDLAPWNYTQLPAAFGLTDWYCAKVTTNAALEQALARAETCGTGTYIEVVMDRMAASPLAQKLGESIKTLYASAT</sequence>
<dbReference type="InterPro" id="IPR029061">
    <property type="entry name" value="THDP-binding"/>
</dbReference>
<evidence type="ECO:0000259" key="11">
    <source>
        <dbReference type="Pfam" id="PF00205"/>
    </source>
</evidence>
<feature type="domain" description="Thiamine pyrophosphate enzyme N-terminal TPP-binding" evidence="13">
    <location>
        <begin position="4"/>
        <end position="113"/>
    </location>
</feature>
<evidence type="ECO:0000256" key="8">
    <source>
        <dbReference type="ARBA" id="ARBA00023239"/>
    </source>
</evidence>
<dbReference type="InterPro" id="IPR011766">
    <property type="entry name" value="TPP_enzyme_TPP-bd"/>
</dbReference>
<comment type="cofactor">
    <cofactor evidence="9">
        <name>Mg(2+)</name>
        <dbReference type="ChEBI" id="CHEBI:18420"/>
    </cofactor>
    <text evidence="9">Binds 1 Mg(2+) per subunit.</text>
</comment>
<name>A0A7C9IMS4_9BACT</name>
<dbReference type="GO" id="GO:0030976">
    <property type="term" value="F:thiamine pyrophosphate binding"/>
    <property type="evidence" value="ECO:0007669"/>
    <property type="project" value="InterPro"/>
</dbReference>
<dbReference type="Gene3D" id="3.40.50.1220">
    <property type="entry name" value="TPP-binding domain"/>
    <property type="match status" value="1"/>
</dbReference>
<evidence type="ECO:0000313" key="14">
    <source>
        <dbReference type="EMBL" id="MYL84204.1"/>
    </source>
</evidence>
<dbReference type="RefSeq" id="WP_160961999.1">
    <property type="nucleotide sequence ID" value="NZ_WVUD01000027.1"/>
</dbReference>
<proteinExistence type="inferred from homology"/>
<dbReference type="InterPro" id="IPR012000">
    <property type="entry name" value="Thiamin_PyroP_enz_cen_dom"/>
</dbReference>
<accession>A0A7C9IMS4</accession>
<evidence type="ECO:0000256" key="5">
    <source>
        <dbReference type="ARBA" id="ARBA00022793"/>
    </source>
</evidence>
<dbReference type="EMBL" id="WVUD01000027">
    <property type="protein sequence ID" value="MYL84204.1"/>
    <property type="molecule type" value="Genomic_DNA"/>
</dbReference>
<evidence type="ECO:0000256" key="10">
    <source>
        <dbReference type="RuleBase" id="RU362132"/>
    </source>
</evidence>
<dbReference type="PANTHER" id="PTHR43452:SF30">
    <property type="entry name" value="PYRUVATE DECARBOXYLASE ISOZYME 1-RELATED"/>
    <property type="match status" value="1"/>
</dbReference>
<evidence type="ECO:0000256" key="3">
    <source>
        <dbReference type="ARBA" id="ARBA00007812"/>
    </source>
</evidence>
<feature type="domain" description="Thiamine pyrophosphate enzyme central" evidence="11">
    <location>
        <begin position="196"/>
        <end position="321"/>
    </location>
</feature>
<feature type="binding site" evidence="9">
    <location>
        <position position="458"/>
    </location>
    <ligand>
        <name>Mg(2+)</name>
        <dbReference type="ChEBI" id="CHEBI:18420"/>
    </ligand>
</feature>
<dbReference type="InterPro" id="IPR047213">
    <property type="entry name" value="TPP_PYR_PDC_IPDC-like"/>
</dbReference>
<dbReference type="InterPro" id="IPR012110">
    <property type="entry name" value="PDC/IPDC-like"/>
</dbReference>
<evidence type="ECO:0000256" key="6">
    <source>
        <dbReference type="ARBA" id="ARBA00022842"/>
    </source>
</evidence>
<evidence type="ECO:0000313" key="15">
    <source>
        <dbReference type="Proteomes" id="UP000482487"/>
    </source>
</evidence>
<comment type="caution">
    <text evidence="14">The sequence shown here is derived from an EMBL/GenBank/DDBJ whole genome shotgun (WGS) entry which is preliminary data.</text>
</comment>
<reference evidence="14 15" key="1">
    <citation type="submission" date="2020-01" db="EMBL/GenBank/DDBJ databases">
        <title>Genome sequence of Desulfovibrio aerotolerans DSM 16695(T).</title>
        <authorList>
            <person name="Karnachuk O."/>
            <person name="Avakyan M."/>
            <person name="Mardanov A."/>
            <person name="Kadnikov V."/>
            <person name="Ravin N."/>
        </authorList>
    </citation>
    <scope>NUCLEOTIDE SEQUENCE [LARGE SCALE GENOMIC DNA]</scope>
    <source>
        <strain evidence="14 15">DSM 16695</strain>
    </source>
</reference>
<dbReference type="GO" id="GO:0000287">
    <property type="term" value="F:magnesium ion binding"/>
    <property type="evidence" value="ECO:0007669"/>
    <property type="project" value="InterPro"/>
</dbReference>
<dbReference type="GO" id="GO:0000949">
    <property type="term" value="P:aromatic amino acid family catabolic process to alcohol via Ehrlich pathway"/>
    <property type="evidence" value="ECO:0007669"/>
    <property type="project" value="TreeGrafter"/>
</dbReference>
<dbReference type="FunFam" id="3.40.50.970:FF:000019">
    <property type="entry name" value="Pyruvate decarboxylase isozyme"/>
    <property type="match status" value="1"/>
</dbReference>
<dbReference type="Pfam" id="PF02776">
    <property type="entry name" value="TPP_enzyme_N"/>
    <property type="match status" value="1"/>
</dbReference>
<comment type="similarity">
    <text evidence="3 10">Belongs to the TPP enzyme family.</text>
</comment>
<evidence type="ECO:0000256" key="7">
    <source>
        <dbReference type="ARBA" id="ARBA00023052"/>
    </source>
</evidence>
<dbReference type="Gene3D" id="3.40.50.970">
    <property type="match status" value="2"/>
</dbReference>
<dbReference type="InterPro" id="IPR047214">
    <property type="entry name" value="TPP_PDC_IPDC"/>
</dbReference>
<feature type="binding site" evidence="9">
    <location>
        <position position="460"/>
    </location>
    <ligand>
        <name>Mg(2+)</name>
        <dbReference type="ChEBI" id="CHEBI:18420"/>
    </ligand>
</feature>
<comment type="cofactor">
    <cofactor evidence="2">
        <name>thiamine diphosphate</name>
        <dbReference type="ChEBI" id="CHEBI:58937"/>
    </cofactor>
</comment>
<dbReference type="Proteomes" id="UP000482487">
    <property type="component" value="Unassembled WGS sequence"/>
</dbReference>
<keyword evidence="7 10" id="KW-0786">Thiamine pyrophosphate</keyword>
<keyword evidence="6 9" id="KW-0460">Magnesium</keyword>
<comment type="cofactor">
    <cofactor evidence="1">
        <name>a metal cation</name>
        <dbReference type="ChEBI" id="CHEBI:25213"/>
    </cofactor>
</comment>
<keyword evidence="5" id="KW-0210">Decarboxylase</keyword>
<dbReference type="Pfam" id="PF02775">
    <property type="entry name" value="TPP_enzyme_C"/>
    <property type="match status" value="1"/>
</dbReference>
<dbReference type="Pfam" id="PF00205">
    <property type="entry name" value="TPP_enzyme_M"/>
    <property type="match status" value="1"/>
</dbReference>
<evidence type="ECO:0000256" key="9">
    <source>
        <dbReference type="PIRSR" id="PIRSR036565-2"/>
    </source>
</evidence>
<evidence type="ECO:0000259" key="13">
    <source>
        <dbReference type="Pfam" id="PF02776"/>
    </source>
</evidence>
<dbReference type="InterPro" id="IPR012001">
    <property type="entry name" value="Thiamin_PyroP_enz_TPP-bd_dom"/>
</dbReference>
<dbReference type="CDD" id="cd02005">
    <property type="entry name" value="TPP_PDC_IPDC"/>
    <property type="match status" value="1"/>
</dbReference>
<dbReference type="GO" id="GO:0005829">
    <property type="term" value="C:cytosol"/>
    <property type="evidence" value="ECO:0007669"/>
    <property type="project" value="TreeGrafter"/>
</dbReference>
<organism evidence="14 15">
    <name type="scientific">Solidesulfovibrio aerotolerans</name>
    <dbReference type="NCBI Taxonomy" id="295255"/>
    <lineage>
        <taxon>Bacteria</taxon>
        <taxon>Pseudomonadati</taxon>
        <taxon>Thermodesulfobacteriota</taxon>
        <taxon>Desulfovibrionia</taxon>
        <taxon>Desulfovibrionales</taxon>
        <taxon>Desulfovibrionaceae</taxon>
        <taxon>Solidesulfovibrio</taxon>
    </lineage>
</organism>
<dbReference type="AlphaFoldDB" id="A0A7C9IMS4"/>
<dbReference type="CDD" id="cd07038">
    <property type="entry name" value="TPP_PYR_PDC_IPDC_like"/>
    <property type="match status" value="1"/>
</dbReference>
<feature type="domain" description="Thiamine pyrophosphate enzyme TPP-binding" evidence="12">
    <location>
        <begin position="388"/>
        <end position="523"/>
    </location>
</feature>
<keyword evidence="8" id="KW-0456">Lyase</keyword>
<dbReference type="FunFam" id="3.40.50.970:FF:000024">
    <property type="entry name" value="Pyruvate decarboxylase isozyme"/>
    <property type="match status" value="1"/>
</dbReference>
<evidence type="ECO:0000256" key="4">
    <source>
        <dbReference type="ARBA" id="ARBA00022723"/>
    </source>
</evidence>
<dbReference type="SUPFAM" id="SSF52518">
    <property type="entry name" value="Thiamin diphosphate-binding fold (THDP-binding)"/>
    <property type="match status" value="2"/>
</dbReference>
<gene>
    <name evidence="14" type="ORF">GTA51_13815</name>
</gene>